<proteinExistence type="predicted"/>
<feature type="compositionally biased region" description="Low complexity" evidence="1">
    <location>
        <begin position="643"/>
        <end position="660"/>
    </location>
</feature>
<feature type="compositionally biased region" description="Acidic residues" evidence="1">
    <location>
        <begin position="629"/>
        <end position="639"/>
    </location>
</feature>
<evidence type="ECO:0000313" key="3">
    <source>
        <dbReference type="Proteomes" id="UP000186817"/>
    </source>
</evidence>
<accession>A0A1Q9CWQ9</accession>
<gene>
    <name evidence="2" type="ORF">AK812_SmicGene31422</name>
</gene>
<organism evidence="2 3">
    <name type="scientific">Symbiodinium microadriaticum</name>
    <name type="common">Dinoflagellate</name>
    <name type="synonym">Zooxanthella microadriatica</name>
    <dbReference type="NCBI Taxonomy" id="2951"/>
    <lineage>
        <taxon>Eukaryota</taxon>
        <taxon>Sar</taxon>
        <taxon>Alveolata</taxon>
        <taxon>Dinophyceae</taxon>
        <taxon>Suessiales</taxon>
        <taxon>Symbiodiniaceae</taxon>
        <taxon>Symbiodinium</taxon>
    </lineage>
</organism>
<protein>
    <submittedName>
        <fullName evidence="2">Uncharacterized protein</fullName>
    </submittedName>
</protein>
<feature type="compositionally biased region" description="Basic and acidic residues" evidence="1">
    <location>
        <begin position="577"/>
        <end position="606"/>
    </location>
</feature>
<reference evidence="2 3" key="1">
    <citation type="submission" date="2016-02" db="EMBL/GenBank/DDBJ databases">
        <title>Genome analysis of coral dinoflagellate symbionts highlights evolutionary adaptations to a symbiotic lifestyle.</title>
        <authorList>
            <person name="Aranda M."/>
            <person name="Li Y."/>
            <person name="Liew Y.J."/>
            <person name="Baumgarten S."/>
            <person name="Simakov O."/>
            <person name="Wilson M."/>
            <person name="Piel J."/>
            <person name="Ashoor H."/>
            <person name="Bougouffa S."/>
            <person name="Bajic V.B."/>
            <person name="Ryu T."/>
            <person name="Ravasi T."/>
            <person name="Bayer T."/>
            <person name="Micklem G."/>
            <person name="Kim H."/>
            <person name="Bhak J."/>
            <person name="Lajeunesse T.C."/>
            <person name="Voolstra C.R."/>
        </authorList>
    </citation>
    <scope>NUCLEOTIDE SEQUENCE [LARGE SCALE GENOMIC DNA]</scope>
    <source>
        <strain evidence="2 3">CCMP2467</strain>
    </source>
</reference>
<feature type="compositionally biased region" description="Basic and acidic residues" evidence="1">
    <location>
        <begin position="871"/>
        <end position="883"/>
    </location>
</feature>
<feature type="region of interest" description="Disordered" evidence="1">
    <location>
        <begin position="760"/>
        <end position="799"/>
    </location>
</feature>
<evidence type="ECO:0000313" key="2">
    <source>
        <dbReference type="EMBL" id="OLP87361.1"/>
    </source>
</evidence>
<feature type="region of interest" description="Disordered" evidence="1">
    <location>
        <begin position="576"/>
        <end position="669"/>
    </location>
</feature>
<comment type="caution">
    <text evidence="2">The sequence shown here is derived from an EMBL/GenBank/DDBJ whole genome shotgun (WGS) entry which is preliminary data.</text>
</comment>
<feature type="compositionally biased region" description="Basic and acidic residues" evidence="1">
    <location>
        <begin position="1702"/>
        <end position="1714"/>
    </location>
</feature>
<feature type="compositionally biased region" description="Polar residues" evidence="1">
    <location>
        <begin position="144"/>
        <end position="153"/>
    </location>
</feature>
<sequence length="1815" mass="199137">MLSQSQSTVAKSCAVLKLFWRSTWCCWDGPLARDSVLVLSSRCCPRFDSLSMSQTDGAQDTAQGAAATPPRSVRVWDVMAWSPDWSAMSPPAPRPKRRRVTRPQQPAASPPGKPGALKPDWSAMSPGDFPSPSTSSSVAGSPSIKQSLETFSPPSGHGKEQSKPPSGHGKEQSEPLSGHVKEQIKVPAAAGILVPLEALEPPLPALPDPMQLEKAAASVLDMDEVGEVLQQSRVRRPWQVFWEYVEEQALGDRAKRLVIELPEKARQVIFQHFTPEAARDAVDCAEMEFAACMQYFLSGGTRAWCSLGASEMRRWLPDDCQSCLESAPAAWKQYAPSYSLPAAPEPGSVQPDILLHMKDLLEQGVLVPDQFRSDMKGRLESMRVMSGMAVVELLTKGLVPGELVEGQLNFVQVLSGVAGMCALWHKEAWPQKVALVSADDEQWARCLDGQFRAPLLLALLHSKSHWSLLAVQRTEAAEAQAVVYDSLSDETCWNHAAAFLLHLEERGWLSQPPVLRRADVPVQLDPWSYGHRCILLADYILGEVSRCGALPMTITGLGESEVLGLVKSSRRLRKIKKEWTHTDPSEPKKEPKTEIQEIQRQPKSEPRTAAPAITSQPPQNELPAPPSLIDDDGGDDEPDTPGKDPAAAGSSARASRLAAKAKPKVNEAKQHETVNLKGLEKEGGRITHEKGFTHTGFQRAHGEMSEDAPRGHWRSFLCALAKSDLPLACRCCSRLREDLLGCGDATVAVPAPLEKSARLALVPVSEKPRPPTQEADPARPAPKPKGRPKKGLEQQEPGFDLRRFLAEHRRAVYTETAGSYTKSVTYRCLACERDIKFCRTTDIEKLYKHERGATHGKGLERMGLVEAKPGAVEDKPPEADGRCRGVQPEAPTSPLRPMLGCIQRWAQAGMPRMVYAADESDPLRDATFEVSGDLVHVRSTSCSGRCSTVQHACGACLKAANAKALKSAIGARCYDMDLCELAWKALHEGMTEAELLIGAMRQQEYIVLGLAGDGLDGLARVKSPLQLAKRIRQRFESIPHRRLSASFKDYLSTHLTKAPVHFNTDTEAAAHTALTSALSTAVLQGRARALDLELASRVAAGALRGDALVSAITTSFLMQTKKELARPGSVRHIEDLEGVAQALQVLGRTKEWDGLLKTFKVNPRGLPKTTLDAPIFPPFFGSLSSLEQLKDSFSRATSILHAVNRRVHIMIDETVWAPSFEQVRHMRDTADFLVGGAWKQHPSETMHMIPADNWHGSIPQVQRTDNRQHWVDACCLPRCHGGSSADEMLRLLGDFLHGATEASGGLPPASVAFDGSTLNSLVNALFAGILDAQSWSGLPFFQHCKVHRIPDIKYWPFGFLEYTSKLKAASFVMCGFNGGYHVQKRYSLQMLSCNKKITFGSVWIDHSVLLNHGLPGKIYSGADMMSDKAAVFRLSPPYLKRSCFTHGLHLASFLSALQASCSTASRGFSRLQQTENAFTVYYLLALHTCFNQHVYGKKWSGRSLSAQTIKNCCLLAAHAVTSALSQIEPAICQEYGIEAYFSLLKRPFRGSPSVRDAVTGTARCVLHELQSLRQVTGEELERAGPSPQPLTREAIAKCSSRACAASLQFFSFCCVDQTVDEVYYIFNQWFGEKGFKIFGAVCPEVPDDFVDYAFEDPGGLEEVSEEISEVPEIAHEADCQLIQTVADRASAHEELQDLLRKEEQGVAEEPRPPESEAPPDMEAVLGPEDEDCAATVPLTLVQVLKQALASKRAVFDVDSPSYEGEKACLERIRFMTPAMRQLIRHTRCEEGILSPATVRRMALHPAISGMSANIS</sequence>
<feature type="compositionally biased region" description="Basic and acidic residues" evidence="1">
    <location>
        <begin position="157"/>
        <end position="178"/>
    </location>
</feature>
<evidence type="ECO:0000256" key="1">
    <source>
        <dbReference type="SAM" id="MobiDB-lite"/>
    </source>
</evidence>
<feature type="compositionally biased region" description="Low complexity" evidence="1">
    <location>
        <begin position="125"/>
        <end position="143"/>
    </location>
</feature>
<name>A0A1Q9CWQ9_SYMMI</name>
<keyword evidence="3" id="KW-1185">Reference proteome</keyword>
<dbReference type="EMBL" id="LSRX01000864">
    <property type="protein sequence ID" value="OLP87361.1"/>
    <property type="molecule type" value="Genomic_DNA"/>
</dbReference>
<feature type="region of interest" description="Disordered" evidence="1">
    <location>
        <begin position="83"/>
        <end position="178"/>
    </location>
</feature>
<dbReference type="OrthoDB" id="415831at2759"/>
<feature type="region of interest" description="Disordered" evidence="1">
    <location>
        <begin position="871"/>
        <end position="890"/>
    </location>
</feature>
<dbReference type="Proteomes" id="UP000186817">
    <property type="component" value="Unassembled WGS sequence"/>
</dbReference>
<feature type="region of interest" description="Disordered" evidence="1">
    <location>
        <begin position="1702"/>
        <end position="1722"/>
    </location>
</feature>